<keyword evidence="1" id="KW-0560">Oxidoreductase</keyword>
<evidence type="ECO:0000256" key="1">
    <source>
        <dbReference type="ARBA" id="ARBA00023002"/>
    </source>
</evidence>
<dbReference type="PANTHER" id="PTHR14239:SF10">
    <property type="entry name" value="REDUCTASE"/>
    <property type="match status" value="1"/>
</dbReference>
<accession>A0A078MKD0</accession>
<dbReference type="Pfam" id="PF03807">
    <property type="entry name" value="F420_oxidored"/>
    <property type="match status" value="1"/>
</dbReference>
<organism evidence="3">
    <name type="scientific">Arthrobacter saudimassiliensis</name>
    <dbReference type="NCBI Taxonomy" id="1461584"/>
    <lineage>
        <taxon>Bacteria</taxon>
        <taxon>Bacillati</taxon>
        <taxon>Actinomycetota</taxon>
        <taxon>Actinomycetes</taxon>
        <taxon>Micrococcales</taxon>
        <taxon>Micrococcaceae</taxon>
        <taxon>Arthrobacter</taxon>
    </lineage>
</organism>
<proteinExistence type="predicted"/>
<dbReference type="PATRIC" id="fig|1461584.3.peg.1102"/>
<dbReference type="InterPro" id="IPR028939">
    <property type="entry name" value="P5C_Rdtase_cat_N"/>
</dbReference>
<dbReference type="InterPro" id="IPR051267">
    <property type="entry name" value="STEAP_metalloreductase"/>
</dbReference>
<feature type="domain" description="Pyrroline-5-carboxylate reductase catalytic N-terminal" evidence="2">
    <location>
        <begin position="25"/>
        <end position="114"/>
    </location>
</feature>
<dbReference type="GO" id="GO:0016491">
    <property type="term" value="F:oxidoreductase activity"/>
    <property type="evidence" value="ECO:0007669"/>
    <property type="project" value="UniProtKB-KW"/>
</dbReference>
<dbReference type="EMBL" id="LN483070">
    <property type="protein sequence ID" value="CEA07788.1"/>
    <property type="molecule type" value="Genomic_DNA"/>
</dbReference>
<sequence length="235" mass="24329">MSSQPPVENLRLSPAEPAAARSVQQVAVIGAGKVGTVVARSLLEAGYRVTLSGSGDPAELALMIGILAPGAEARWTADAVAEADLVVLALPLHRLPDLDPALLAGRIVVDSMNYWPPVDGSIAAFDAAEQGSSPVVQQMFPEAIVVKTFNHTGYHHLEPDRRPAGHPERLGLAVAGDEPGAVALVAGLVDRLGYDPVPVDSLAATRFLEPGGPAFGARLTAAELRELVAVPAGRP</sequence>
<reference evidence="3" key="1">
    <citation type="submission" date="2014-07" db="EMBL/GenBank/DDBJ databases">
        <authorList>
            <person name="Urmite Genomes Urmite Genomes"/>
        </authorList>
    </citation>
    <scope>NUCLEOTIDE SEQUENCE</scope>
    <source>
        <strain evidence="3">11W110_air</strain>
    </source>
</reference>
<gene>
    <name evidence="3" type="ORF">BN1051_01111</name>
</gene>
<name>A0A078MKD0_9MICC</name>
<evidence type="ECO:0000259" key="2">
    <source>
        <dbReference type="Pfam" id="PF03807"/>
    </source>
</evidence>
<dbReference type="InterPro" id="IPR036291">
    <property type="entry name" value="NAD(P)-bd_dom_sf"/>
</dbReference>
<evidence type="ECO:0000313" key="3">
    <source>
        <dbReference type="EMBL" id="CEA07788.1"/>
    </source>
</evidence>
<dbReference type="AlphaFoldDB" id="A0A078MKD0"/>
<protein>
    <submittedName>
        <fullName evidence="3">NADP oxidoreductase coenzyme F420-dependent</fullName>
    </submittedName>
</protein>
<dbReference type="Gene3D" id="3.40.50.720">
    <property type="entry name" value="NAD(P)-binding Rossmann-like Domain"/>
    <property type="match status" value="1"/>
</dbReference>
<dbReference type="SUPFAM" id="SSF51735">
    <property type="entry name" value="NAD(P)-binding Rossmann-fold domains"/>
    <property type="match status" value="1"/>
</dbReference>
<dbReference type="PANTHER" id="PTHR14239">
    <property type="entry name" value="DUDULIN-RELATED"/>
    <property type="match status" value="1"/>
</dbReference>